<sequence>MIFANFLKELTDKQNILLQQLEIQTDKCITPYASNIRP</sequence>
<name>A0A7W8YRZ2_9SPHI</name>
<dbReference type="Proteomes" id="UP000537718">
    <property type="component" value="Unassembled WGS sequence"/>
</dbReference>
<reference evidence="1 2" key="1">
    <citation type="submission" date="2020-08" db="EMBL/GenBank/DDBJ databases">
        <title>Genomic Encyclopedia of Type Strains, Phase IV (KMG-V): Genome sequencing to study the core and pangenomes of soil and plant-associated prokaryotes.</title>
        <authorList>
            <person name="Whitman W."/>
        </authorList>
    </citation>
    <scope>NUCLEOTIDE SEQUENCE [LARGE SCALE GENOMIC DNA]</scope>
    <source>
        <strain evidence="1 2">MP7CTX6</strain>
    </source>
</reference>
<gene>
    <name evidence="1" type="ORF">HDE69_001631</name>
</gene>
<dbReference type="EMBL" id="JACHCF010000003">
    <property type="protein sequence ID" value="MBB5620582.1"/>
    <property type="molecule type" value="Genomic_DNA"/>
</dbReference>
<evidence type="ECO:0000313" key="1">
    <source>
        <dbReference type="EMBL" id="MBB5620582.1"/>
    </source>
</evidence>
<accession>A0A7W8YRZ2</accession>
<comment type="caution">
    <text evidence="1">The sequence shown here is derived from an EMBL/GenBank/DDBJ whole genome shotgun (WGS) entry which is preliminary data.</text>
</comment>
<evidence type="ECO:0000313" key="2">
    <source>
        <dbReference type="Proteomes" id="UP000537718"/>
    </source>
</evidence>
<dbReference type="AlphaFoldDB" id="A0A7W8YRZ2"/>
<organism evidence="1 2">
    <name type="scientific">Pedobacter cryoconitis</name>
    <dbReference type="NCBI Taxonomy" id="188932"/>
    <lineage>
        <taxon>Bacteria</taxon>
        <taxon>Pseudomonadati</taxon>
        <taxon>Bacteroidota</taxon>
        <taxon>Sphingobacteriia</taxon>
        <taxon>Sphingobacteriales</taxon>
        <taxon>Sphingobacteriaceae</taxon>
        <taxon>Pedobacter</taxon>
    </lineage>
</organism>
<protein>
    <submittedName>
        <fullName evidence="1">Uncharacterized protein</fullName>
    </submittedName>
</protein>
<proteinExistence type="predicted"/>